<dbReference type="PANTHER" id="PTHR11895">
    <property type="entry name" value="TRANSAMIDASE"/>
    <property type="match status" value="1"/>
</dbReference>
<dbReference type="InterPro" id="IPR023631">
    <property type="entry name" value="Amidase_dom"/>
</dbReference>
<dbReference type="Pfam" id="PF01425">
    <property type="entry name" value="Amidase"/>
    <property type="match status" value="1"/>
</dbReference>
<proteinExistence type="inferred from homology"/>
<dbReference type="EMBL" id="CP021780">
    <property type="protein sequence ID" value="ASA20437.1"/>
    <property type="molecule type" value="Genomic_DNA"/>
</dbReference>
<keyword evidence="4" id="KW-1185">Reference proteome</keyword>
<evidence type="ECO:0000256" key="1">
    <source>
        <dbReference type="ARBA" id="ARBA00009199"/>
    </source>
</evidence>
<name>A0A2Z2K6I8_9BACL</name>
<gene>
    <name evidence="3" type="ORF">B9T62_06230</name>
</gene>
<dbReference type="Gene3D" id="3.90.1300.10">
    <property type="entry name" value="Amidase signature (AS) domain"/>
    <property type="match status" value="1"/>
</dbReference>
<evidence type="ECO:0000259" key="2">
    <source>
        <dbReference type="Pfam" id="PF01425"/>
    </source>
</evidence>
<dbReference type="InterPro" id="IPR000120">
    <property type="entry name" value="Amidase"/>
</dbReference>
<dbReference type="Proteomes" id="UP000249890">
    <property type="component" value="Chromosome"/>
</dbReference>
<dbReference type="KEGG" id="pdh:B9T62_06230"/>
<reference evidence="3 4" key="1">
    <citation type="submission" date="2017-06" db="EMBL/GenBank/DDBJ databases">
        <title>Complete genome sequence of Paenibacillus donghaensis KCTC 13049T isolated from East Sea sediment, South Korea.</title>
        <authorList>
            <person name="Jung B.K."/>
            <person name="Hong S.-J."/>
            <person name="Shin J.-H."/>
        </authorList>
    </citation>
    <scope>NUCLEOTIDE SEQUENCE [LARGE SCALE GENOMIC DNA]</scope>
    <source>
        <strain evidence="3 4">KCTC 13049</strain>
    </source>
</reference>
<dbReference type="SUPFAM" id="SSF75304">
    <property type="entry name" value="Amidase signature (AS) enzymes"/>
    <property type="match status" value="1"/>
</dbReference>
<dbReference type="InterPro" id="IPR036928">
    <property type="entry name" value="AS_sf"/>
</dbReference>
<evidence type="ECO:0000313" key="4">
    <source>
        <dbReference type="Proteomes" id="UP000249890"/>
    </source>
</evidence>
<dbReference type="AlphaFoldDB" id="A0A2Z2K6I8"/>
<dbReference type="RefSeq" id="WP_087914457.1">
    <property type="nucleotide sequence ID" value="NZ_CP021780.1"/>
</dbReference>
<evidence type="ECO:0000313" key="3">
    <source>
        <dbReference type="EMBL" id="ASA20437.1"/>
    </source>
</evidence>
<dbReference type="GO" id="GO:0003824">
    <property type="term" value="F:catalytic activity"/>
    <property type="evidence" value="ECO:0007669"/>
    <property type="project" value="InterPro"/>
</dbReference>
<organism evidence="3 4">
    <name type="scientific">Paenibacillus donghaensis</name>
    <dbReference type="NCBI Taxonomy" id="414771"/>
    <lineage>
        <taxon>Bacteria</taxon>
        <taxon>Bacillati</taxon>
        <taxon>Bacillota</taxon>
        <taxon>Bacilli</taxon>
        <taxon>Bacillales</taxon>
        <taxon>Paenibacillaceae</taxon>
        <taxon>Paenibacillus</taxon>
    </lineage>
</organism>
<sequence>MLLTRSSLTETRQALDGAESSNRLQQFYTEYWQRMERLEPDICAFVAETDARQRIEQETRRLLGKYANFEPKPALYGIPVGIKDLMHVQGLPTRAGSLLPSEGLAGPEGSLVKRLRELGAVIAGKTVTEEFAYAGPMPTRNPYHRDHTPGGSSAGSAAAVAAGLCPLAVGTQTLRSVTAPASFCGVVGYKPSYGRIPLDGVIRLSPSFDTAGLFTQDIPGMEYAAAQLIPDWTTLVQPNRRPVLGIPSGIYMEFMSDEVRLVFEQQIAGLKQQGYAIRQVDMPWEDAWLAGDTMLRLVEGEMARVHADWFERYRDDYRTPVKEAILRGRLISDSELEQYRQEQTCLRQGLQDTMNQMGVDLWVSPAQGGTAPKFGERTGWPGMTAVWTLAGCPTLSIPAASINGLPLGFQCIGGYGQDELLLAWSRQIAVLLQEMSV</sequence>
<dbReference type="PANTHER" id="PTHR11895:SF7">
    <property type="entry name" value="GLUTAMYL-TRNA(GLN) AMIDOTRANSFERASE SUBUNIT A, MITOCHONDRIAL"/>
    <property type="match status" value="1"/>
</dbReference>
<comment type="similarity">
    <text evidence="1">Belongs to the amidase family.</text>
</comment>
<protein>
    <recommendedName>
        <fullName evidence="2">Amidase domain-containing protein</fullName>
    </recommendedName>
</protein>
<accession>A0A2Z2K6I8</accession>
<feature type="domain" description="Amidase" evidence="2">
    <location>
        <begin position="30"/>
        <end position="422"/>
    </location>
</feature>